<dbReference type="Proteomes" id="UP000275777">
    <property type="component" value="Chromosome"/>
</dbReference>
<dbReference type="EMBL" id="LR134182">
    <property type="protein sequence ID" value="VEB45625.1"/>
    <property type="molecule type" value="Genomic_DNA"/>
</dbReference>
<evidence type="ECO:0000313" key="2">
    <source>
        <dbReference type="Proteomes" id="UP000275777"/>
    </source>
</evidence>
<reference evidence="1 2" key="1">
    <citation type="submission" date="2018-12" db="EMBL/GenBank/DDBJ databases">
        <authorList>
            <consortium name="Pathogen Informatics"/>
        </authorList>
    </citation>
    <scope>NUCLEOTIDE SEQUENCE [LARGE SCALE GENOMIC DNA]</scope>
    <source>
        <strain evidence="1 2">NCTC9695</strain>
    </source>
</reference>
<sequence>MATAFRPICTTVKKWPGCCCSSSTRSALRLPSSASSLSLILRAAAREISDTEKKALAAISRRMMERLFARLTISPEQVLAPAANKTTRFARLNAWI</sequence>
<name>A0A447TL51_CHRVL</name>
<accession>A0A447TL51</accession>
<gene>
    <name evidence="1" type="ORF">NCTC9695_06151</name>
</gene>
<protein>
    <submittedName>
        <fullName evidence="1">Uncharacterized protein</fullName>
    </submittedName>
</protein>
<dbReference type="AlphaFoldDB" id="A0A447TL51"/>
<organism evidence="1 2">
    <name type="scientific">Chromobacterium violaceum</name>
    <dbReference type="NCBI Taxonomy" id="536"/>
    <lineage>
        <taxon>Bacteria</taxon>
        <taxon>Pseudomonadati</taxon>
        <taxon>Pseudomonadota</taxon>
        <taxon>Betaproteobacteria</taxon>
        <taxon>Neisseriales</taxon>
        <taxon>Chromobacteriaceae</taxon>
        <taxon>Chromobacterium</taxon>
    </lineage>
</organism>
<evidence type="ECO:0000313" key="1">
    <source>
        <dbReference type="EMBL" id="VEB45625.1"/>
    </source>
</evidence>
<proteinExistence type="predicted"/>